<feature type="chain" id="PRO_5043781643" description="Tetratricopeptide repeat protein" evidence="3">
    <location>
        <begin position="28"/>
        <end position="301"/>
    </location>
</feature>
<organism evidence="4 5">
    <name type="scientific">Bergeyella porcorum</name>
    <dbReference type="NCBI Taxonomy" id="1735111"/>
    <lineage>
        <taxon>Bacteria</taxon>
        <taxon>Pseudomonadati</taxon>
        <taxon>Bacteroidota</taxon>
        <taxon>Flavobacteriia</taxon>
        <taxon>Flavobacteriales</taxon>
        <taxon>Weeksellaceae</taxon>
        <taxon>Bergeyella</taxon>
    </lineage>
</organism>
<accession>A0AAU0F0K6</accession>
<evidence type="ECO:0000313" key="5">
    <source>
        <dbReference type="Proteomes" id="UP001432059"/>
    </source>
</evidence>
<evidence type="ECO:0000256" key="2">
    <source>
        <dbReference type="ARBA" id="ARBA00022803"/>
    </source>
</evidence>
<evidence type="ECO:0000256" key="3">
    <source>
        <dbReference type="SAM" id="SignalP"/>
    </source>
</evidence>
<dbReference type="SUPFAM" id="SSF81901">
    <property type="entry name" value="HCP-like"/>
    <property type="match status" value="1"/>
</dbReference>
<reference evidence="4" key="1">
    <citation type="submission" date="2023-10" db="EMBL/GenBank/DDBJ databases">
        <title>Characterization and whole genome sequencing of a novel strain of Bergeyella porcorum QD2021 isolated from pig.</title>
        <authorList>
            <person name="Liu G."/>
            <person name="Chen C."/>
            <person name="Han X."/>
        </authorList>
    </citation>
    <scope>NUCLEOTIDE SEQUENCE</scope>
    <source>
        <strain evidence="4">QD2021</strain>
    </source>
</reference>
<feature type="signal peptide" evidence="3">
    <location>
        <begin position="1"/>
        <end position="27"/>
    </location>
</feature>
<protein>
    <recommendedName>
        <fullName evidence="6">Tetratricopeptide repeat protein</fullName>
    </recommendedName>
</protein>
<dbReference type="InterPro" id="IPR011990">
    <property type="entry name" value="TPR-like_helical_dom_sf"/>
</dbReference>
<keyword evidence="1" id="KW-0677">Repeat</keyword>
<dbReference type="PANTHER" id="PTHR45586:SF1">
    <property type="entry name" value="LIPOPOLYSACCHARIDE ASSEMBLY PROTEIN B"/>
    <property type="match status" value="1"/>
</dbReference>
<dbReference type="KEGG" id="bpor:BPO_0938"/>
<proteinExistence type="predicted"/>
<dbReference type="InterPro" id="IPR019734">
    <property type="entry name" value="TPR_rpt"/>
</dbReference>
<evidence type="ECO:0008006" key="6">
    <source>
        <dbReference type="Google" id="ProtNLM"/>
    </source>
</evidence>
<dbReference type="EMBL" id="CP136426">
    <property type="protein sequence ID" value="WOC51585.1"/>
    <property type="molecule type" value="Genomic_DNA"/>
</dbReference>
<evidence type="ECO:0000256" key="1">
    <source>
        <dbReference type="ARBA" id="ARBA00022737"/>
    </source>
</evidence>
<keyword evidence="5" id="KW-1185">Reference proteome</keyword>
<dbReference type="InterPro" id="IPR051012">
    <property type="entry name" value="CellSynth/LPSAsmb/PSIAsmb"/>
</dbReference>
<dbReference type="Proteomes" id="UP001432059">
    <property type="component" value="Chromosome"/>
</dbReference>
<dbReference type="PANTHER" id="PTHR45586">
    <property type="entry name" value="TPR REPEAT-CONTAINING PROTEIN PA4667"/>
    <property type="match status" value="1"/>
</dbReference>
<dbReference type="AlphaFoldDB" id="A0AAU0F0K6"/>
<keyword evidence="2" id="KW-0802">TPR repeat</keyword>
<dbReference type="Gene3D" id="1.25.40.10">
    <property type="entry name" value="Tetratricopeptide repeat domain"/>
    <property type="match status" value="2"/>
</dbReference>
<evidence type="ECO:0000313" key="4">
    <source>
        <dbReference type="EMBL" id="WOC51585.1"/>
    </source>
</evidence>
<keyword evidence="3" id="KW-0732">Signal</keyword>
<dbReference type="RefSeq" id="WP_327985196.1">
    <property type="nucleotide sequence ID" value="NZ_CP136426.1"/>
</dbReference>
<gene>
    <name evidence="4" type="ORF">BPO_0938</name>
</gene>
<name>A0AAU0F0K6_9FLAO</name>
<sequence>MKINMIQVSKKIGLASGVLLFTNFAYAQTLQDGIASLDSHKYAKAKQIFTEMIAKAPTNAENYFYLGNSYLSQFEPNFAQAEENFKKGLAADSKSYLNRIGLASIKLGKGDRSGIADIQKVVSDSKEKDAEVLFRAGEALTMFEKTNAPDLAVDYLNKAIEKAQKGGVPAHYYYTLGDAYRIKKDAGSAMTAYDKASVVAKNKASVFTRMATLWMAANQYKLADENIKKALAVDATYAPAYKAQALYNYIFHENAKMKQSLVEYTKYADEDPYTLLEIAKLHFTNEDYANSKSVLNSVLIK</sequence>
<dbReference type="SMART" id="SM00028">
    <property type="entry name" value="TPR"/>
    <property type="match status" value="5"/>
</dbReference>